<reference evidence="1" key="1">
    <citation type="journal article" date="2023" name="Mol. Phylogenet. Evol.">
        <title>Genome-scale phylogeny and comparative genomics of the fungal order Sordariales.</title>
        <authorList>
            <person name="Hensen N."/>
            <person name="Bonometti L."/>
            <person name="Westerberg I."/>
            <person name="Brannstrom I.O."/>
            <person name="Guillou S."/>
            <person name="Cros-Aarteil S."/>
            <person name="Calhoun S."/>
            <person name="Haridas S."/>
            <person name="Kuo A."/>
            <person name="Mondo S."/>
            <person name="Pangilinan J."/>
            <person name="Riley R."/>
            <person name="LaButti K."/>
            <person name="Andreopoulos B."/>
            <person name="Lipzen A."/>
            <person name="Chen C."/>
            <person name="Yan M."/>
            <person name="Daum C."/>
            <person name="Ng V."/>
            <person name="Clum A."/>
            <person name="Steindorff A."/>
            <person name="Ohm R.A."/>
            <person name="Martin F."/>
            <person name="Silar P."/>
            <person name="Natvig D.O."/>
            <person name="Lalanne C."/>
            <person name="Gautier V."/>
            <person name="Ament-Velasquez S.L."/>
            <person name="Kruys A."/>
            <person name="Hutchinson M.I."/>
            <person name="Powell A.J."/>
            <person name="Barry K."/>
            <person name="Miller A.N."/>
            <person name="Grigoriev I.V."/>
            <person name="Debuchy R."/>
            <person name="Gladieux P."/>
            <person name="Hiltunen Thoren M."/>
            <person name="Johannesson H."/>
        </authorList>
    </citation>
    <scope>NUCLEOTIDE SEQUENCE</scope>
    <source>
        <strain evidence="1">FGSC 1904</strain>
    </source>
</reference>
<evidence type="ECO:0000313" key="1">
    <source>
        <dbReference type="EMBL" id="KAK3392012.1"/>
    </source>
</evidence>
<protein>
    <submittedName>
        <fullName evidence="1">Uncharacterized protein</fullName>
    </submittedName>
</protein>
<gene>
    <name evidence="1" type="ORF">B0T20DRAFT_71592</name>
</gene>
<evidence type="ECO:0000313" key="2">
    <source>
        <dbReference type="Proteomes" id="UP001281003"/>
    </source>
</evidence>
<accession>A0AAE0P2J9</accession>
<name>A0AAE0P2J9_SORBR</name>
<comment type="caution">
    <text evidence="1">The sequence shown here is derived from an EMBL/GenBank/DDBJ whole genome shotgun (WGS) entry which is preliminary data.</text>
</comment>
<proteinExistence type="predicted"/>
<keyword evidence="2" id="KW-1185">Reference proteome</keyword>
<reference evidence="1" key="2">
    <citation type="submission" date="2023-07" db="EMBL/GenBank/DDBJ databases">
        <authorList>
            <consortium name="Lawrence Berkeley National Laboratory"/>
            <person name="Haridas S."/>
            <person name="Hensen N."/>
            <person name="Bonometti L."/>
            <person name="Westerberg I."/>
            <person name="Brannstrom I.O."/>
            <person name="Guillou S."/>
            <person name="Cros-Aarteil S."/>
            <person name="Calhoun S."/>
            <person name="Kuo A."/>
            <person name="Mondo S."/>
            <person name="Pangilinan J."/>
            <person name="Riley R."/>
            <person name="LaButti K."/>
            <person name="Andreopoulos B."/>
            <person name="Lipzen A."/>
            <person name="Chen C."/>
            <person name="Yanf M."/>
            <person name="Daum C."/>
            <person name="Ng V."/>
            <person name="Clum A."/>
            <person name="Steindorff A."/>
            <person name="Ohm R."/>
            <person name="Martin F."/>
            <person name="Silar P."/>
            <person name="Natvig D."/>
            <person name="Lalanne C."/>
            <person name="Gautier V."/>
            <person name="Ament-velasquez S.L."/>
            <person name="Kruys A."/>
            <person name="Hutchinson M.I."/>
            <person name="Powell A.J."/>
            <person name="Barry K."/>
            <person name="Miller A.N."/>
            <person name="Grigoriev I.V."/>
            <person name="Debuchy R."/>
            <person name="Gladieux P."/>
            <person name="Thoren M.H."/>
            <person name="Johannesson H."/>
        </authorList>
    </citation>
    <scope>NUCLEOTIDE SEQUENCE</scope>
    <source>
        <strain evidence="1">FGSC 1904</strain>
    </source>
</reference>
<dbReference type="AlphaFoldDB" id="A0AAE0P2J9"/>
<sequence>MASPSHFQFQPVTVRVAAAGSMPIREIEPTTAPEPRHRQVHTVPTFWCTKGKVALFSQVAKEVTSRSEVAKSRKLYKQILGRVTALVTVLPVPVSASASLGQVLWRCLLPSLQTSKWLSVGFKQLQAVVLAVRLDRRKQHFTSNGKEKGPASLVAAQRSITPRVHTWWPCINGRLLQTTHLTWRAGASLVSTLKARLVYGRHCKALSFVPRRHFIKLHLPACLNMARPSKTCLPLPLPYLTSALVSLRVPVRLTFEFRGLVSLLLLLLLGHNKLQSRQATDPSSQSTVTATVHTTHLTHHHRPALAHLAAFRVHYRTSTA</sequence>
<dbReference type="Proteomes" id="UP001281003">
    <property type="component" value="Unassembled WGS sequence"/>
</dbReference>
<organism evidence="1 2">
    <name type="scientific">Sordaria brevicollis</name>
    <dbReference type="NCBI Taxonomy" id="83679"/>
    <lineage>
        <taxon>Eukaryota</taxon>
        <taxon>Fungi</taxon>
        <taxon>Dikarya</taxon>
        <taxon>Ascomycota</taxon>
        <taxon>Pezizomycotina</taxon>
        <taxon>Sordariomycetes</taxon>
        <taxon>Sordariomycetidae</taxon>
        <taxon>Sordariales</taxon>
        <taxon>Sordariaceae</taxon>
        <taxon>Sordaria</taxon>
    </lineage>
</organism>
<dbReference type="EMBL" id="JAUTDP010000012">
    <property type="protein sequence ID" value="KAK3392012.1"/>
    <property type="molecule type" value="Genomic_DNA"/>
</dbReference>